<feature type="transmembrane region" description="Helical" evidence="2">
    <location>
        <begin position="48"/>
        <end position="72"/>
    </location>
</feature>
<name>A0A8H6Y0Y5_9AGAR</name>
<keyword evidence="1" id="KW-0479">Metal-binding</keyword>
<accession>A0A8H6Y0Y5</accession>
<evidence type="ECO:0000313" key="5">
    <source>
        <dbReference type="EMBL" id="KAF7350191.1"/>
    </source>
</evidence>
<dbReference type="PRINTS" id="PR00092">
    <property type="entry name" value="TYROSINASE"/>
</dbReference>
<feature type="domain" description="Tyrosinase copper-binding" evidence="4">
    <location>
        <begin position="357"/>
        <end position="368"/>
    </location>
</feature>
<dbReference type="GO" id="GO:0046872">
    <property type="term" value="F:metal ion binding"/>
    <property type="evidence" value="ECO:0007669"/>
    <property type="project" value="UniProtKB-KW"/>
</dbReference>
<dbReference type="OrthoDB" id="6132182at2759"/>
<dbReference type="PANTHER" id="PTHR11474">
    <property type="entry name" value="TYROSINASE FAMILY MEMBER"/>
    <property type="match status" value="1"/>
</dbReference>
<organism evidence="5 6">
    <name type="scientific">Mycena venus</name>
    <dbReference type="NCBI Taxonomy" id="2733690"/>
    <lineage>
        <taxon>Eukaryota</taxon>
        <taxon>Fungi</taxon>
        <taxon>Dikarya</taxon>
        <taxon>Basidiomycota</taxon>
        <taxon>Agaricomycotina</taxon>
        <taxon>Agaricomycetes</taxon>
        <taxon>Agaricomycetidae</taxon>
        <taxon>Agaricales</taxon>
        <taxon>Marasmiineae</taxon>
        <taxon>Mycenaceae</taxon>
        <taxon>Mycena</taxon>
    </lineage>
</organism>
<evidence type="ECO:0000256" key="1">
    <source>
        <dbReference type="ARBA" id="ARBA00022723"/>
    </source>
</evidence>
<dbReference type="InterPro" id="IPR002227">
    <property type="entry name" value="Tyrosinase_Cu-bd"/>
</dbReference>
<reference evidence="5" key="1">
    <citation type="submission" date="2020-05" db="EMBL/GenBank/DDBJ databases">
        <title>Mycena genomes resolve the evolution of fungal bioluminescence.</title>
        <authorList>
            <person name="Tsai I.J."/>
        </authorList>
    </citation>
    <scope>NUCLEOTIDE SEQUENCE</scope>
    <source>
        <strain evidence="5">CCC161011</strain>
    </source>
</reference>
<dbReference type="PROSITE" id="PS00498">
    <property type="entry name" value="TYROSINASE_2"/>
    <property type="match status" value="1"/>
</dbReference>
<dbReference type="InterPro" id="IPR050316">
    <property type="entry name" value="Tyrosinase/Hemocyanin"/>
</dbReference>
<evidence type="ECO:0000256" key="2">
    <source>
        <dbReference type="SAM" id="Phobius"/>
    </source>
</evidence>
<keyword evidence="2" id="KW-1133">Transmembrane helix</keyword>
<dbReference type="AlphaFoldDB" id="A0A8H6Y0Y5"/>
<dbReference type="SUPFAM" id="SSF48056">
    <property type="entry name" value="Di-copper centre-containing domain"/>
    <property type="match status" value="1"/>
</dbReference>
<keyword evidence="2" id="KW-0812">Transmembrane</keyword>
<evidence type="ECO:0000259" key="4">
    <source>
        <dbReference type="PROSITE" id="PS00498"/>
    </source>
</evidence>
<proteinExistence type="predicted"/>
<keyword evidence="2" id="KW-0472">Membrane</keyword>
<protein>
    <submittedName>
        <fullName evidence="5">Di-copper centre-containing protein</fullName>
    </submittedName>
</protein>
<dbReference type="Proteomes" id="UP000620124">
    <property type="component" value="Unassembled WGS sequence"/>
</dbReference>
<keyword evidence="6" id="KW-1185">Reference proteome</keyword>
<gene>
    <name evidence="5" type="ORF">MVEN_01322000</name>
</gene>
<sequence>MPSQLDQCTLSSDGVDVGVGGRGAEAKRWEPSNLRCDNRLATHQGMQFPIVSLTMFFPLGTVLSASLFLLSIPVAEAICVKPAVRREWRTLSVAERTEWIDAVKCLANLPHDTALTPTVKRSISNIPPINSSSSYYDDFVYMHMVSVIRLLFECTTLMRYMTNAGADLNTRIHFTGLFLPWHRWYVAVYESALKSRCGFTGTSPYWNWVEDSKDVFDSVMFRDSNPVSGLGGWGDPSNDVRVPDGAFSDKSSFRLTYPSPHTLRRNWTMQPYLNWPLDGFMTEADDQLDANATFTPAERDKLVNGFVGDYKGFQSYFEGYNGSHGAVHLMVGGDLWGQCPGDAPPDCVGGPTFSPNDPLFWLHHGMVDKMWFDWQNKHPSNKKAFFGGSVQALDNSTYYHEFPNGAGPFYNISSTMPSDGLFPPPKISDVLSTTDGMLCYVYE</sequence>
<feature type="domain" description="Tyrosinase copper-binding" evidence="3">
    <location>
        <begin position="173"/>
        <end position="190"/>
    </location>
</feature>
<evidence type="ECO:0000259" key="3">
    <source>
        <dbReference type="PROSITE" id="PS00497"/>
    </source>
</evidence>
<evidence type="ECO:0000313" key="6">
    <source>
        <dbReference type="Proteomes" id="UP000620124"/>
    </source>
</evidence>
<dbReference type="GO" id="GO:0016491">
    <property type="term" value="F:oxidoreductase activity"/>
    <property type="evidence" value="ECO:0007669"/>
    <property type="project" value="InterPro"/>
</dbReference>
<dbReference type="EMBL" id="JACAZI010000010">
    <property type="protein sequence ID" value="KAF7350191.1"/>
    <property type="molecule type" value="Genomic_DNA"/>
</dbReference>
<dbReference type="Gene3D" id="1.10.1280.10">
    <property type="entry name" value="Di-copper center containing domain from catechol oxidase"/>
    <property type="match status" value="1"/>
</dbReference>
<dbReference type="InterPro" id="IPR008922">
    <property type="entry name" value="Di-copper_centre_dom_sf"/>
</dbReference>
<dbReference type="PROSITE" id="PS00497">
    <property type="entry name" value="TYROSINASE_1"/>
    <property type="match status" value="1"/>
</dbReference>
<dbReference type="Pfam" id="PF00264">
    <property type="entry name" value="Tyrosinase"/>
    <property type="match status" value="1"/>
</dbReference>
<dbReference type="PANTHER" id="PTHR11474:SF127">
    <property type="entry name" value="TYROSINASE COPPER-BINDING DOMAIN-CONTAINING PROTEIN"/>
    <property type="match status" value="1"/>
</dbReference>
<comment type="caution">
    <text evidence="5">The sequence shown here is derived from an EMBL/GenBank/DDBJ whole genome shotgun (WGS) entry which is preliminary data.</text>
</comment>